<comment type="caution">
    <text evidence="1">The sequence shown here is derived from an EMBL/GenBank/DDBJ whole genome shotgun (WGS) entry which is preliminary data.</text>
</comment>
<protein>
    <submittedName>
        <fullName evidence="1">Uncharacterized protein</fullName>
    </submittedName>
</protein>
<keyword evidence="2" id="KW-1185">Reference proteome</keyword>
<gene>
    <name evidence="1" type="ORF">O181_079114</name>
</gene>
<organism evidence="1 2">
    <name type="scientific">Austropuccinia psidii MF-1</name>
    <dbReference type="NCBI Taxonomy" id="1389203"/>
    <lineage>
        <taxon>Eukaryota</taxon>
        <taxon>Fungi</taxon>
        <taxon>Dikarya</taxon>
        <taxon>Basidiomycota</taxon>
        <taxon>Pucciniomycotina</taxon>
        <taxon>Pucciniomycetes</taxon>
        <taxon>Pucciniales</taxon>
        <taxon>Sphaerophragmiaceae</taxon>
        <taxon>Austropuccinia</taxon>
    </lineage>
</organism>
<reference evidence="1" key="1">
    <citation type="submission" date="2021-03" db="EMBL/GenBank/DDBJ databases">
        <title>Draft genome sequence of rust myrtle Austropuccinia psidii MF-1, a brazilian biotype.</title>
        <authorList>
            <person name="Quecine M.C."/>
            <person name="Pachon D.M.R."/>
            <person name="Bonatelli M.L."/>
            <person name="Correr F.H."/>
            <person name="Franceschini L.M."/>
            <person name="Leite T.F."/>
            <person name="Margarido G.R.A."/>
            <person name="Almeida C.A."/>
            <person name="Ferrarezi J.A."/>
            <person name="Labate C.A."/>
        </authorList>
    </citation>
    <scope>NUCLEOTIDE SEQUENCE</scope>
    <source>
        <strain evidence="1">MF-1</strain>
    </source>
</reference>
<evidence type="ECO:0000313" key="1">
    <source>
        <dbReference type="EMBL" id="MBW0539399.1"/>
    </source>
</evidence>
<dbReference type="AlphaFoldDB" id="A0A9Q3FHU4"/>
<accession>A0A9Q3FHU4</accession>
<name>A0A9Q3FHU4_9BASI</name>
<dbReference type="EMBL" id="AVOT02044000">
    <property type="protein sequence ID" value="MBW0539399.1"/>
    <property type="molecule type" value="Genomic_DNA"/>
</dbReference>
<dbReference type="Proteomes" id="UP000765509">
    <property type="component" value="Unassembled WGS sequence"/>
</dbReference>
<evidence type="ECO:0000313" key="2">
    <source>
        <dbReference type="Proteomes" id="UP000765509"/>
    </source>
</evidence>
<sequence>MDLKPPEVDSSGISKDYFNIFREDTGYIGGIEKDLINEELNYDKIKLLEKRKAKELENKSSIITEDKLDQFWDRNINKRIQQRMETVLEGKLVELEDDLVSYQQNNVIWTDNFKQGRRFEDLEEGELSENAHRIA</sequence>
<proteinExistence type="predicted"/>